<feature type="compositionally biased region" description="Basic and acidic residues" evidence="8">
    <location>
        <begin position="7"/>
        <end position="20"/>
    </location>
</feature>
<evidence type="ECO:0000313" key="10">
    <source>
        <dbReference type="EMBL" id="MFD0927080.1"/>
    </source>
</evidence>
<accession>A0ABW3GDR1</accession>
<dbReference type="Pfam" id="PF09594">
    <property type="entry name" value="GT87"/>
    <property type="match status" value="1"/>
</dbReference>
<evidence type="ECO:0000256" key="1">
    <source>
        <dbReference type="ARBA" id="ARBA00004651"/>
    </source>
</evidence>
<feature type="region of interest" description="Disordered" evidence="8">
    <location>
        <begin position="1"/>
        <end position="23"/>
    </location>
</feature>
<dbReference type="EMBL" id="JBHTIL010000002">
    <property type="protein sequence ID" value="MFD0927080.1"/>
    <property type="molecule type" value="Genomic_DNA"/>
</dbReference>
<evidence type="ECO:0000256" key="5">
    <source>
        <dbReference type="ARBA" id="ARBA00022989"/>
    </source>
</evidence>
<keyword evidence="6 9" id="KW-0472">Membrane</keyword>
<feature type="transmembrane region" description="Helical" evidence="9">
    <location>
        <begin position="33"/>
        <end position="52"/>
    </location>
</feature>
<keyword evidence="2" id="KW-1003">Cell membrane</keyword>
<dbReference type="RefSeq" id="WP_253648757.1">
    <property type="nucleotide sequence ID" value="NZ_BAAAMO010000006.1"/>
</dbReference>
<feature type="transmembrane region" description="Helical" evidence="9">
    <location>
        <begin position="369"/>
        <end position="389"/>
    </location>
</feature>
<keyword evidence="3" id="KW-0808">Transferase</keyword>
<feature type="transmembrane region" description="Helical" evidence="9">
    <location>
        <begin position="153"/>
        <end position="170"/>
    </location>
</feature>
<evidence type="ECO:0000256" key="2">
    <source>
        <dbReference type="ARBA" id="ARBA00022475"/>
    </source>
</evidence>
<feature type="transmembrane region" description="Helical" evidence="9">
    <location>
        <begin position="339"/>
        <end position="357"/>
    </location>
</feature>
<feature type="transmembrane region" description="Helical" evidence="9">
    <location>
        <begin position="294"/>
        <end position="311"/>
    </location>
</feature>
<evidence type="ECO:0000313" key="11">
    <source>
        <dbReference type="Proteomes" id="UP001597068"/>
    </source>
</evidence>
<evidence type="ECO:0000256" key="9">
    <source>
        <dbReference type="SAM" id="Phobius"/>
    </source>
</evidence>
<organism evidence="10 11">
    <name type="scientific">Williamsia deligens</name>
    <dbReference type="NCBI Taxonomy" id="321325"/>
    <lineage>
        <taxon>Bacteria</taxon>
        <taxon>Bacillati</taxon>
        <taxon>Actinomycetota</taxon>
        <taxon>Actinomycetes</taxon>
        <taxon>Mycobacteriales</taxon>
        <taxon>Nocardiaceae</taxon>
        <taxon>Williamsia</taxon>
    </lineage>
</organism>
<sequence>MSTLRPRAADAPRRAPDGDRPAPILARWSPSRVTTILIAVAFAVTALIRVTGTPFSHSFGELDRIDIDVYRLGAQMWRNGGSLYASGSMPFTSDGIWLPFTYPPFAALSFLPFTVVPLVVAGTVMATITVIATVVGTAVVLRRLRIGSSTNRRWLVLAVATAALWTNPYWMTLGFGQINVVLLVLVAVDLLVLGPRGSRWHGTLIGVAAAIKLTPLAFVLYLVVRRDGRAVARAVGTFAVAAVVALIWAPTDSIRYWSHTVFHTDRIGDLAGGINQSVNGMWIRLLGEGGGEKLVWAASVLVLTTLAWFAISRAQRLGGDVLSVCVTALWAVMVSPTSWAHHWVWAVPAILALAAAASRSDRTAVRRTLGVLAASGTVVLVLAPFQFFHGDPRHWSVPETVLGNAFCLWGLAVLITMVALGGVGVRLSPDPTGGDAQAAGSDRASVDG</sequence>
<evidence type="ECO:0000256" key="4">
    <source>
        <dbReference type="ARBA" id="ARBA00022692"/>
    </source>
</evidence>
<comment type="caution">
    <text evidence="10">The sequence shown here is derived from an EMBL/GenBank/DDBJ whole genome shotgun (WGS) entry which is preliminary data.</text>
</comment>
<comment type="similarity">
    <text evidence="7">Belongs to the glycosyltransferase 87 family.</text>
</comment>
<gene>
    <name evidence="10" type="ORF">ACFQ04_15180</name>
</gene>
<feature type="transmembrane region" description="Helical" evidence="9">
    <location>
        <begin position="118"/>
        <end position="141"/>
    </location>
</feature>
<evidence type="ECO:0000256" key="3">
    <source>
        <dbReference type="ARBA" id="ARBA00022679"/>
    </source>
</evidence>
<feature type="transmembrane region" description="Helical" evidence="9">
    <location>
        <begin position="230"/>
        <end position="249"/>
    </location>
</feature>
<evidence type="ECO:0000256" key="7">
    <source>
        <dbReference type="ARBA" id="ARBA00024033"/>
    </source>
</evidence>
<feature type="transmembrane region" description="Helical" evidence="9">
    <location>
        <begin position="205"/>
        <end position="224"/>
    </location>
</feature>
<evidence type="ECO:0000256" key="6">
    <source>
        <dbReference type="ARBA" id="ARBA00023136"/>
    </source>
</evidence>
<evidence type="ECO:0000256" key="8">
    <source>
        <dbReference type="SAM" id="MobiDB-lite"/>
    </source>
</evidence>
<keyword evidence="11" id="KW-1185">Reference proteome</keyword>
<feature type="transmembrane region" description="Helical" evidence="9">
    <location>
        <begin position="401"/>
        <end position="423"/>
    </location>
</feature>
<proteinExistence type="inferred from homology"/>
<protein>
    <submittedName>
        <fullName evidence="10">Glycosyltransferase 87 family protein</fullName>
    </submittedName>
</protein>
<reference evidence="11" key="1">
    <citation type="journal article" date="2019" name="Int. J. Syst. Evol. Microbiol.">
        <title>The Global Catalogue of Microorganisms (GCM) 10K type strain sequencing project: providing services to taxonomists for standard genome sequencing and annotation.</title>
        <authorList>
            <consortium name="The Broad Institute Genomics Platform"/>
            <consortium name="The Broad Institute Genome Sequencing Center for Infectious Disease"/>
            <person name="Wu L."/>
            <person name="Ma J."/>
        </authorList>
    </citation>
    <scope>NUCLEOTIDE SEQUENCE [LARGE SCALE GENOMIC DNA]</scope>
    <source>
        <strain evidence="11">CCUG 50873</strain>
    </source>
</reference>
<comment type="subcellular location">
    <subcellularLocation>
        <location evidence="1">Cell membrane</location>
        <topology evidence="1">Multi-pass membrane protein</topology>
    </subcellularLocation>
</comment>
<name>A0ABW3GDR1_9NOCA</name>
<dbReference type="Proteomes" id="UP001597068">
    <property type="component" value="Unassembled WGS sequence"/>
</dbReference>
<keyword evidence="4 9" id="KW-0812">Transmembrane</keyword>
<keyword evidence="5 9" id="KW-1133">Transmembrane helix</keyword>
<dbReference type="InterPro" id="IPR018584">
    <property type="entry name" value="GT87"/>
</dbReference>